<evidence type="ECO:0000313" key="1">
    <source>
        <dbReference type="EMBL" id="GBO44895.1"/>
    </source>
</evidence>
<sequence>MKEMSVQKDTQKVEEERLKQQRKGLRCIKGVITKKLKFDSFKRPKLLTLMISVETSKENIRQCPACDEIHVDPPLEDYVNRVFQVPYVVTRGLLRL</sequence>
<dbReference type="Proteomes" id="UP000499080">
    <property type="component" value="Unassembled WGS sequence"/>
</dbReference>
<name>A0A4Y2X599_ARAVE</name>
<comment type="caution">
    <text evidence="1">The sequence shown here is derived from an EMBL/GenBank/DDBJ whole genome shotgun (WGS) entry which is preliminary data.</text>
</comment>
<organism evidence="1 2">
    <name type="scientific">Araneus ventricosus</name>
    <name type="common">Orbweaver spider</name>
    <name type="synonym">Epeira ventricosa</name>
    <dbReference type="NCBI Taxonomy" id="182803"/>
    <lineage>
        <taxon>Eukaryota</taxon>
        <taxon>Metazoa</taxon>
        <taxon>Ecdysozoa</taxon>
        <taxon>Arthropoda</taxon>
        <taxon>Chelicerata</taxon>
        <taxon>Arachnida</taxon>
        <taxon>Araneae</taxon>
        <taxon>Araneomorphae</taxon>
        <taxon>Entelegynae</taxon>
        <taxon>Araneoidea</taxon>
        <taxon>Araneidae</taxon>
        <taxon>Araneus</taxon>
    </lineage>
</organism>
<proteinExistence type="predicted"/>
<keyword evidence="2" id="KW-1185">Reference proteome</keyword>
<accession>A0A4Y2X599</accession>
<gene>
    <name evidence="1" type="ORF">AVEN_166821_1</name>
</gene>
<reference evidence="1 2" key="1">
    <citation type="journal article" date="2019" name="Sci. Rep.">
        <title>Orb-weaving spider Araneus ventricosus genome elucidates the spidroin gene catalogue.</title>
        <authorList>
            <person name="Kono N."/>
            <person name="Nakamura H."/>
            <person name="Ohtoshi R."/>
            <person name="Moran D.A.P."/>
            <person name="Shinohara A."/>
            <person name="Yoshida Y."/>
            <person name="Fujiwara M."/>
            <person name="Mori M."/>
            <person name="Tomita M."/>
            <person name="Arakawa K."/>
        </authorList>
    </citation>
    <scope>NUCLEOTIDE SEQUENCE [LARGE SCALE GENOMIC DNA]</scope>
</reference>
<dbReference type="AlphaFoldDB" id="A0A4Y2X599"/>
<evidence type="ECO:0000313" key="2">
    <source>
        <dbReference type="Proteomes" id="UP000499080"/>
    </source>
</evidence>
<protein>
    <submittedName>
        <fullName evidence="1">Uncharacterized protein</fullName>
    </submittedName>
</protein>
<dbReference type="EMBL" id="BGPR01071810">
    <property type="protein sequence ID" value="GBO44895.1"/>
    <property type="molecule type" value="Genomic_DNA"/>
</dbReference>